<evidence type="ECO:0000313" key="3">
    <source>
        <dbReference type="Proteomes" id="UP001457282"/>
    </source>
</evidence>
<evidence type="ECO:0000313" key="2">
    <source>
        <dbReference type="EMBL" id="KAK9924440.1"/>
    </source>
</evidence>
<evidence type="ECO:0000256" key="1">
    <source>
        <dbReference type="SAM" id="MobiDB-lite"/>
    </source>
</evidence>
<keyword evidence="3" id="KW-1185">Reference proteome</keyword>
<dbReference type="EMBL" id="JBEDUW010000006">
    <property type="protein sequence ID" value="KAK9924440.1"/>
    <property type="molecule type" value="Genomic_DNA"/>
</dbReference>
<feature type="compositionally biased region" description="Polar residues" evidence="1">
    <location>
        <begin position="58"/>
        <end position="68"/>
    </location>
</feature>
<reference evidence="2 3" key="1">
    <citation type="journal article" date="2023" name="G3 (Bethesda)">
        <title>A chromosome-length genome assembly and annotation of blackberry (Rubus argutus, cv. 'Hillquist').</title>
        <authorList>
            <person name="Bruna T."/>
            <person name="Aryal R."/>
            <person name="Dudchenko O."/>
            <person name="Sargent D.J."/>
            <person name="Mead D."/>
            <person name="Buti M."/>
            <person name="Cavallini A."/>
            <person name="Hytonen T."/>
            <person name="Andres J."/>
            <person name="Pham M."/>
            <person name="Weisz D."/>
            <person name="Mascagni F."/>
            <person name="Usai G."/>
            <person name="Natali L."/>
            <person name="Bassil N."/>
            <person name="Fernandez G.E."/>
            <person name="Lomsadze A."/>
            <person name="Armour M."/>
            <person name="Olukolu B."/>
            <person name="Poorten T."/>
            <person name="Britton C."/>
            <person name="Davik J."/>
            <person name="Ashrafi H."/>
            <person name="Aiden E.L."/>
            <person name="Borodovsky M."/>
            <person name="Worthington M."/>
        </authorList>
    </citation>
    <scope>NUCLEOTIDE SEQUENCE [LARGE SCALE GENOMIC DNA]</scope>
    <source>
        <strain evidence="2">PI 553951</strain>
    </source>
</reference>
<protein>
    <submittedName>
        <fullName evidence="2">Uncharacterized protein</fullName>
    </submittedName>
</protein>
<feature type="region of interest" description="Disordered" evidence="1">
    <location>
        <begin position="22"/>
        <end position="68"/>
    </location>
</feature>
<dbReference type="AlphaFoldDB" id="A0AAW1WHN9"/>
<comment type="caution">
    <text evidence="2">The sequence shown here is derived from an EMBL/GenBank/DDBJ whole genome shotgun (WGS) entry which is preliminary data.</text>
</comment>
<gene>
    <name evidence="2" type="ORF">M0R45_032807</name>
</gene>
<organism evidence="2 3">
    <name type="scientific">Rubus argutus</name>
    <name type="common">Southern blackberry</name>
    <dbReference type="NCBI Taxonomy" id="59490"/>
    <lineage>
        <taxon>Eukaryota</taxon>
        <taxon>Viridiplantae</taxon>
        <taxon>Streptophyta</taxon>
        <taxon>Embryophyta</taxon>
        <taxon>Tracheophyta</taxon>
        <taxon>Spermatophyta</taxon>
        <taxon>Magnoliopsida</taxon>
        <taxon>eudicotyledons</taxon>
        <taxon>Gunneridae</taxon>
        <taxon>Pentapetalae</taxon>
        <taxon>rosids</taxon>
        <taxon>fabids</taxon>
        <taxon>Rosales</taxon>
        <taxon>Rosaceae</taxon>
        <taxon>Rosoideae</taxon>
        <taxon>Rosoideae incertae sedis</taxon>
        <taxon>Rubus</taxon>
    </lineage>
</organism>
<sequence length="121" mass="13340">MNRPQQPSSIPPPLTLQFNRHLNSQETSFKLRSPSTTQSHEDATKLHHEASLHHRHCSTSSPSTAGNPARTSVLQFISINKAHQSLMTSLLLPPSLPLQPWPIHLGTQTSQTTAPVPYAIL</sequence>
<feature type="compositionally biased region" description="Polar residues" evidence="1">
    <location>
        <begin position="22"/>
        <end position="38"/>
    </location>
</feature>
<proteinExistence type="predicted"/>
<feature type="compositionally biased region" description="Basic and acidic residues" evidence="1">
    <location>
        <begin position="39"/>
        <end position="52"/>
    </location>
</feature>
<name>A0AAW1WHN9_RUBAR</name>
<accession>A0AAW1WHN9</accession>
<dbReference type="Proteomes" id="UP001457282">
    <property type="component" value="Unassembled WGS sequence"/>
</dbReference>